<evidence type="ECO:0000313" key="2">
    <source>
        <dbReference type="EMBL" id="KAA0064287.1"/>
    </source>
</evidence>
<dbReference type="AlphaFoldDB" id="A0A5D3BMM8"/>
<organism evidence="3 5">
    <name type="scientific">Cucumis melo var. makuwa</name>
    <name type="common">Oriental melon</name>
    <dbReference type="NCBI Taxonomy" id="1194695"/>
    <lineage>
        <taxon>Eukaryota</taxon>
        <taxon>Viridiplantae</taxon>
        <taxon>Streptophyta</taxon>
        <taxon>Embryophyta</taxon>
        <taxon>Tracheophyta</taxon>
        <taxon>Spermatophyta</taxon>
        <taxon>Magnoliopsida</taxon>
        <taxon>eudicotyledons</taxon>
        <taxon>Gunneridae</taxon>
        <taxon>Pentapetalae</taxon>
        <taxon>rosids</taxon>
        <taxon>fabids</taxon>
        <taxon>Cucurbitales</taxon>
        <taxon>Cucurbitaceae</taxon>
        <taxon>Benincaseae</taxon>
        <taxon>Cucumis</taxon>
    </lineage>
</organism>
<comment type="caution">
    <text evidence="3">The sequence shown here is derived from an EMBL/GenBank/DDBJ whole genome shotgun (WGS) entry which is preliminary data.</text>
</comment>
<dbReference type="Proteomes" id="UP000321947">
    <property type="component" value="Unassembled WGS sequence"/>
</dbReference>
<protein>
    <submittedName>
        <fullName evidence="3">Retrotransposon protein putative ty3-gypsy sub-class</fullName>
    </submittedName>
</protein>
<evidence type="ECO:0000313" key="5">
    <source>
        <dbReference type="Proteomes" id="UP000321947"/>
    </source>
</evidence>
<dbReference type="OrthoDB" id="1729438at2759"/>
<evidence type="ECO:0000313" key="4">
    <source>
        <dbReference type="Proteomes" id="UP000321393"/>
    </source>
</evidence>
<name>A0A5D3BMM8_CUCMM</name>
<sequence length="129" mass="14500">MLLISSKYVKFLVHEEICKSDSSSELSKEMLLTGTLAWSLNPLIVESNLKRTFSTISTAHGVLYILQGIKPRTFEVLATRAHDMKLRIANRGNNDLLVLKIRKEKKEVKSTQKVSKGATKEAMVSTRPL</sequence>
<dbReference type="EMBL" id="SSTD01016369">
    <property type="protein sequence ID" value="TYK01023.1"/>
    <property type="molecule type" value="Genomic_DNA"/>
</dbReference>
<evidence type="ECO:0000256" key="1">
    <source>
        <dbReference type="SAM" id="MobiDB-lite"/>
    </source>
</evidence>
<reference evidence="4 5" key="1">
    <citation type="submission" date="2019-08" db="EMBL/GenBank/DDBJ databases">
        <title>Draft genome sequences of two oriental melons (Cucumis melo L. var makuwa).</title>
        <authorList>
            <person name="Kwon S.-Y."/>
        </authorList>
    </citation>
    <scope>NUCLEOTIDE SEQUENCE [LARGE SCALE GENOMIC DNA]</scope>
    <source>
        <strain evidence="5">cv. Chang Bougi</strain>
        <strain evidence="4">cv. SW 3</strain>
        <tissue evidence="3">Leaf</tissue>
    </source>
</reference>
<evidence type="ECO:0000313" key="3">
    <source>
        <dbReference type="EMBL" id="TYK01023.1"/>
    </source>
</evidence>
<dbReference type="Proteomes" id="UP000321393">
    <property type="component" value="Unassembled WGS sequence"/>
</dbReference>
<feature type="region of interest" description="Disordered" evidence="1">
    <location>
        <begin position="110"/>
        <end position="129"/>
    </location>
</feature>
<dbReference type="EMBL" id="SSTE01001908">
    <property type="protein sequence ID" value="KAA0064287.1"/>
    <property type="molecule type" value="Genomic_DNA"/>
</dbReference>
<accession>A0A5D3BMM8</accession>
<proteinExistence type="predicted"/>
<gene>
    <name evidence="3" type="ORF">E5676_scaffold264G00250</name>
    <name evidence="2" type="ORF">E6C27_scaffold548G002620</name>
</gene>